<comment type="caution">
    <text evidence="2">The sequence shown here is derived from an EMBL/GenBank/DDBJ whole genome shotgun (WGS) entry which is preliminary data.</text>
</comment>
<dbReference type="PRINTS" id="PR00111">
    <property type="entry name" value="ABHYDROLASE"/>
</dbReference>
<dbReference type="PANTHER" id="PTHR43798:SF33">
    <property type="entry name" value="HYDROLASE, PUTATIVE (AFU_ORTHOLOGUE AFUA_2G14860)-RELATED"/>
    <property type="match status" value="1"/>
</dbReference>
<dbReference type="InterPro" id="IPR029058">
    <property type="entry name" value="AB_hydrolase_fold"/>
</dbReference>
<dbReference type="InterPro" id="IPR050266">
    <property type="entry name" value="AB_hydrolase_sf"/>
</dbReference>
<dbReference type="RefSeq" id="WP_378286849.1">
    <property type="nucleotide sequence ID" value="NZ_JBHSON010000061.1"/>
</dbReference>
<dbReference type="Proteomes" id="UP001596074">
    <property type="component" value="Unassembled WGS sequence"/>
</dbReference>
<keyword evidence="2" id="KW-0378">Hydrolase</keyword>
<protein>
    <submittedName>
        <fullName evidence="2">Alpha/beta fold hydrolase</fullName>
    </submittedName>
</protein>
<evidence type="ECO:0000313" key="3">
    <source>
        <dbReference type="Proteomes" id="UP001596074"/>
    </source>
</evidence>
<feature type="domain" description="AB hydrolase-1" evidence="1">
    <location>
        <begin position="29"/>
        <end position="256"/>
    </location>
</feature>
<dbReference type="Pfam" id="PF12697">
    <property type="entry name" value="Abhydrolase_6"/>
    <property type="match status" value="1"/>
</dbReference>
<dbReference type="Gene3D" id="3.40.50.1820">
    <property type="entry name" value="alpha/beta hydrolase"/>
    <property type="match status" value="1"/>
</dbReference>
<dbReference type="GO" id="GO:0016787">
    <property type="term" value="F:hydrolase activity"/>
    <property type="evidence" value="ECO:0007669"/>
    <property type="project" value="UniProtKB-KW"/>
</dbReference>
<reference evidence="3" key="1">
    <citation type="journal article" date="2019" name="Int. J. Syst. Evol. Microbiol.">
        <title>The Global Catalogue of Microorganisms (GCM) 10K type strain sequencing project: providing services to taxonomists for standard genome sequencing and annotation.</title>
        <authorList>
            <consortium name="The Broad Institute Genomics Platform"/>
            <consortium name="The Broad Institute Genome Sequencing Center for Infectious Disease"/>
            <person name="Wu L."/>
            <person name="Ma J."/>
        </authorList>
    </citation>
    <scope>NUCLEOTIDE SEQUENCE [LARGE SCALE GENOMIC DNA]</scope>
    <source>
        <strain evidence="3">KCTC 42087</strain>
    </source>
</reference>
<evidence type="ECO:0000313" key="2">
    <source>
        <dbReference type="EMBL" id="MFC5750990.1"/>
    </source>
</evidence>
<evidence type="ECO:0000259" key="1">
    <source>
        <dbReference type="Pfam" id="PF12697"/>
    </source>
</evidence>
<keyword evidence="3" id="KW-1185">Reference proteome</keyword>
<dbReference type="SUPFAM" id="SSF53474">
    <property type="entry name" value="alpha/beta-Hydrolases"/>
    <property type="match status" value="1"/>
</dbReference>
<sequence>MTENHTLAGPHGDGRIVVQEEGDPSAPVLVFLHSEFGAYDPLPLSEAVLASRRVLQVHLPGWGVSTCDRPFGSLAEMSLALWWALDALGVGRVSLFGHGIGGTVAAEMAAGQPQRVRAATLVAPFGMFDEENPGADVFGLLPRDLVPSVYADPRGEVHAAHFPPPADAHEVGLATIRRVQVLGEASNYLFPIPDTGIAARLYRLAGVPVQLLWGGLDGVVPPELEKLWVEHLPHAESTVLDGVSHMAPYETPEVSAAMLDFQARAGVE</sequence>
<accession>A0ABW1AC83</accession>
<gene>
    <name evidence="2" type="ORF">ACFPZN_35685</name>
</gene>
<proteinExistence type="predicted"/>
<organism evidence="2 3">
    <name type="scientific">Actinomadura rugatobispora</name>
    <dbReference type="NCBI Taxonomy" id="1994"/>
    <lineage>
        <taxon>Bacteria</taxon>
        <taxon>Bacillati</taxon>
        <taxon>Actinomycetota</taxon>
        <taxon>Actinomycetes</taxon>
        <taxon>Streptosporangiales</taxon>
        <taxon>Thermomonosporaceae</taxon>
        <taxon>Actinomadura</taxon>
    </lineage>
</organism>
<dbReference type="EMBL" id="JBHSON010000061">
    <property type="protein sequence ID" value="MFC5750990.1"/>
    <property type="molecule type" value="Genomic_DNA"/>
</dbReference>
<dbReference type="InterPro" id="IPR000073">
    <property type="entry name" value="AB_hydrolase_1"/>
</dbReference>
<dbReference type="PANTHER" id="PTHR43798">
    <property type="entry name" value="MONOACYLGLYCEROL LIPASE"/>
    <property type="match status" value="1"/>
</dbReference>
<name>A0ABW1AC83_9ACTN</name>